<dbReference type="AlphaFoldDB" id="A0A151WYB6"/>
<keyword evidence="2" id="KW-1185">Reference proteome</keyword>
<gene>
    <name evidence="1" type="ORF">ALC60_07947</name>
</gene>
<sequence>MQKRGTCGNAKRRGSQIDVGATRIVESVSKEQYGMENKGKTKLVAFYTICKRDSTLITLLRDITKRILRTFDHQHGRVYSVLRLFAIKQDYSLISSLSRSTPLGYLIKELHTHTHTRARAHTQTLVLL</sequence>
<evidence type="ECO:0000313" key="2">
    <source>
        <dbReference type="Proteomes" id="UP000075809"/>
    </source>
</evidence>
<proteinExistence type="predicted"/>
<name>A0A151WYB6_9HYME</name>
<evidence type="ECO:0000313" key="1">
    <source>
        <dbReference type="EMBL" id="KYQ52869.1"/>
    </source>
</evidence>
<organism evidence="1 2">
    <name type="scientific">Mycetomoellerius zeteki</name>
    <dbReference type="NCBI Taxonomy" id="64791"/>
    <lineage>
        <taxon>Eukaryota</taxon>
        <taxon>Metazoa</taxon>
        <taxon>Ecdysozoa</taxon>
        <taxon>Arthropoda</taxon>
        <taxon>Hexapoda</taxon>
        <taxon>Insecta</taxon>
        <taxon>Pterygota</taxon>
        <taxon>Neoptera</taxon>
        <taxon>Endopterygota</taxon>
        <taxon>Hymenoptera</taxon>
        <taxon>Apocrita</taxon>
        <taxon>Aculeata</taxon>
        <taxon>Formicoidea</taxon>
        <taxon>Formicidae</taxon>
        <taxon>Myrmicinae</taxon>
        <taxon>Mycetomoellerius</taxon>
    </lineage>
</organism>
<dbReference type="Proteomes" id="UP000075809">
    <property type="component" value="Unassembled WGS sequence"/>
</dbReference>
<reference evidence="1 2" key="1">
    <citation type="submission" date="2015-09" db="EMBL/GenBank/DDBJ databases">
        <title>Trachymyrmex zeteki WGS genome.</title>
        <authorList>
            <person name="Nygaard S."/>
            <person name="Hu H."/>
            <person name="Boomsma J."/>
            <person name="Zhang G."/>
        </authorList>
    </citation>
    <scope>NUCLEOTIDE SEQUENCE [LARGE SCALE GENOMIC DNA]</scope>
    <source>
        <strain evidence="1">Tzet28-1</strain>
        <tissue evidence="1">Whole body</tissue>
    </source>
</reference>
<dbReference type="EMBL" id="KQ982650">
    <property type="protein sequence ID" value="KYQ52869.1"/>
    <property type="molecule type" value="Genomic_DNA"/>
</dbReference>
<protein>
    <submittedName>
        <fullName evidence="1">Uncharacterized protein</fullName>
    </submittedName>
</protein>
<accession>A0A151WYB6</accession>